<dbReference type="GO" id="GO:0008422">
    <property type="term" value="F:beta-glucosidase activity"/>
    <property type="evidence" value="ECO:0007669"/>
    <property type="project" value="UniProtKB-EC"/>
</dbReference>
<dbReference type="PANTHER" id="PTHR42715">
    <property type="entry name" value="BETA-GLUCOSIDASE"/>
    <property type="match status" value="1"/>
</dbReference>
<keyword evidence="6" id="KW-0326">Glycosidase</keyword>
<evidence type="ECO:0000256" key="1">
    <source>
        <dbReference type="ARBA" id="ARBA00000448"/>
    </source>
</evidence>
<dbReference type="Proteomes" id="UP000053095">
    <property type="component" value="Unassembled WGS sequence"/>
</dbReference>
<dbReference type="GO" id="GO:0009251">
    <property type="term" value="P:glucan catabolic process"/>
    <property type="evidence" value="ECO:0007669"/>
    <property type="project" value="TreeGrafter"/>
</dbReference>
<protein>
    <recommendedName>
        <fullName evidence="3">beta-glucosidase</fullName>
        <ecNumber evidence="3">3.2.1.21</ecNumber>
    </recommendedName>
</protein>
<dbReference type="InterPro" id="IPR002772">
    <property type="entry name" value="Glyco_hydro_3_C"/>
</dbReference>
<evidence type="ECO:0000259" key="7">
    <source>
        <dbReference type="SMART" id="SM01217"/>
    </source>
</evidence>
<evidence type="ECO:0000256" key="4">
    <source>
        <dbReference type="ARBA" id="ARBA00022801"/>
    </source>
</evidence>
<keyword evidence="9" id="KW-1185">Reference proteome</keyword>
<evidence type="ECO:0000256" key="6">
    <source>
        <dbReference type="ARBA" id="ARBA00023295"/>
    </source>
</evidence>
<dbReference type="InterPro" id="IPR026891">
    <property type="entry name" value="Fn3-like"/>
</dbReference>
<organism evidence="8 9">
    <name type="scientific">Talaromyces pinophilus</name>
    <name type="common">Penicillium pinophilum</name>
    <dbReference type="NCBI Taxonomy" id="128442"/>
    <lineage>
        <taxon>Eukaryota</taxon>
        <taxon>Fungi</taxon>
        <taxon>Dikarya</taxon>
        <taxon>Ascomycota</taxon>
        <taxon>Pezizomycotina</taxon>
        <taxon>Eurotiomycetes</taxon>
        <taxon>Eurotiomycetidae</taxon>
        <taxon>Eurotiales</taxon>
        <taxon>Trichocomaceae</taxon>
        <taxon>Talaromyces</taxon>
        <taxon>Talaromyces sect. Talaromyces</taxon>
    </lineage>
</organism>
<dbReference type="EMBL" id="DF933829">
    <property type="protein sequence ID" value="GAM38090.1"/>
    <property type="molecule type" value="Genomic_DNA"/>
</dbReference>
<dbReference type="PANTHER" id="PTHR42715:SF3">
    <property type="entry name" value="BETA-GLUCOSIDASE B-RELATED"/>
    <property type="match status" value="1"/>
</dbReference>
<keyword evidence="4" id="KW-0378">Hydrolase</keyword>
<keyword evidence="5" id="KW-0119">Carbohydrate metabolism</keyword>
<comment type="catalytic activity">
    <reaction evidence="1">
        <text>Hydrolysis of terminal, non-reducing beta-D-glucosyl residues with release of beta-D-glucose.</text>
        <dbReference type="EC" id="3.2.1.21"/>
    </reaction>
</comment>
<dbReference type="Gene3D" id="3.40.50.1700">
    <property type="entry name" value="Glycoside hydrolase family 3 C-terminal domain"/>
    <property type="match status" value="2"/>
</dbReference>
<dbReference type="AlphaFoldDB" id="A0A6V8H9I2"/>
<accession>A0A6V8H9I2</accession>
<comment type="caution">
    <text evidence="8">The sequence shown here is derived from an EMBL/GenBank/DDBJ whole genome shotgun (WGS) entry which is preliminary data.</text>
</comment>
<dbReference type="Pfam" id="PF01915">
    <property type="entry name" value="Glyco_hydro_3_C"/>
    <property type="match status" value="1"/>
</dbReference>
<feature type="domain" description="Fibronectin type III-like" evidence="7">
    <location>
        <begin position="239"/>
        <end position="309"/>
    </location>
</feature>
<dbReference type="SMART" id="SM01217">
    <property type="entry name" value="Fn3_like"/>
    <property type="match status" value="1"/>
</dbReference>
<dbReference type="SUPFAM" id="SSF52279">
    <property type="entry name" value="Beta-D-glucan exohydrolase, C-terminal domain"/>
    <property type="match status" value="1"/>
</dbReference>
<reference evidence="9" key="1">
    <citation type="journal article" date="2015" name="Genome Announc.">
        <title>Draft genome sequence of Talaromyces cellulolyticus strain Y-94, a source of lignocellulosic biomass-degrading enzymes.</title>
        <authorList>
            <person name="Fujii T."/>
            <person name="Koike H."/>
            <person name="Sawayama S."/>
            <person name="Yano S."/>
            <person name="Inoue H."/>
        </authorList>
    </citation>
    <scope>NUCLEOTIDE SEQUENCE [LARGE SCALE GENOMIC DNA]</scope>
    <source>
        <strain evidence="9">Y-94</strain>
    </source>
</reference>
<dbReference type="InterPro" id="IPR036881">
    <property type="entry name" value="Glyco_hydro_3_C_sf"/>
</dbReference>
<dbReference type="Gene3D" id="2.60.40.10">
    <property type="entry name" value="Immunoglobulins"/>
    <property type="match status" value="1"/>
</dbReference>
<dbReference type="InterPro" id="IPR050288">
    <property type="entry name" value="Cellulose_deg_GH3"/>
</dbReference>
<gene>
    <name evidence="8" type="ORF">TCE0_033r08553</name>
</gene>
<evidence type="ECO:0000313" key="9">
    <source>
        <dbReference type="Proteomes" id="UP000053095"/>
    </source>
</evidence>
<name>A0A6V8H9I2_TALPI</name>
<proteinExistence type="inferred from homology"/>
<evidence type="ECO:0000313" key="8">
    <source>
        <dbReference type="EMBL" id="GAM38090.1"/>
    </source>
</evidence>
<dbReference type="InterPro" id="IPR013783">
    <property type="entry name" value="Ig-like_fold"/>
</dbReference>
<evidence type="ECO:0000256" key="2">
    <source>
        <dbReference type="ARBA" id="ARBA00005336"/>
    </source>
</evidence>
<dbReference type="Pfam" id="PF14310">
    <property type="entry name" value="Fn3-like"/>
    <property type="match status" value="1"/>
</dbReference>
<sequence>MGSLFNAAPEPEFQFGFTAGQKCRIRICTDPPINIGLQILEGRSGVRLGFSPQSVHDAGLISEAVQVAVNADYAIIFTGHDPQWETEGQDQASFHLPHDQDGLISAVAAVDKNVIVAWYRHGSLVTNVEIPSQISLQERLIRRVTCHLPITYSVEDAPAHGNFPGEVKDGRLEVAYTEDIFVGYRHYDRISRDNDNFPFGYGLSYTEFEYGDMEIQHISASTFSVKVSVSNVGPMAGAGLIQLYAGKSELSVNHPIKTLVGFKKMELNTGQRDTVEIVVSITDLAHFDEKNKNWVIEGGEYDISLGASAADIVKSVRLSVPGSSWSV</sequence>
<evidence type="ECO:0000256" key="3">
    <source>
        <dbReference type="ARBA" id="ARBA00012744"/>
    </source>
</evidence>
<comment type="similarity">
    <text evidence="2">Belongs to the glycosyl hydrolase 3 family.</text>
</comment>
<dbReference type="EC" id="3.2.1.21" evidence="3"/>
<evidence type="ECO:0000256" key="5">
    <source>
        <dbReference type="ARBA" id="ARBA00023277"/>
    </source>
</evidence>